<dbReference type="Pfam" id="PF04082">
    <property type="entry name" value="Fungal_trans"/>
    <property type="match status" value="1"/>
</dbReference>
<protein>
    <recommendedName>
        <fullName evidence="6">Xylanolytic transcriptional activator regulatory domain-containing protein</fullName>
    </recommendedName>
</protein>
<organism evidence="7 8">
    <name type="scientific">Lachnellula subtilissima</name>
    <dbReference type="NCBI Taxonomy" id="602034"/>
    <lineage>
        <taxon>Eukaryota</taxon>
        <taxon>Fungi</taxon>
        <taxon>Dikarya</taxon>
        <taxon>Ascomycota</taxon>
        <taxon>Pezizomycotina</taxon>
        <taxon>Leotiomycetes</taxon>
        <taxon>Helotiales</taxon>
        <taxon>Lachnaceae</taxon>
        <taxon>Lachnellula</taxon>
    </lineage>
</organism>
<dbReference type="InterPro" id="IPR007219">
    <property type="entry name" value="XnlR_reg_dom"/>
</dbReference>
<keyword evidence="5" id="KW-0539">Nucleus</keyword>
<evidence type="ECO:0000256" key="3">
    <source>
        <dbReference type="ARBA" id="ARBA00023015"/>
    </source>
</evidence>
<evidence type="ECO:0000313" key="7">
    <source>
        <dbReference type="EMBL" id="TVY45838.1"/>
    </source>
</evidence>
<feature type="domain" description="Xylanolytic transcriptional activator regulatory" evidence="6">
    <location>
        <begin position="319"/>
        <end position="443"/>
    </location>
</feature>
<evidence type="ECO:0000256" key="1">
    <source>
        <dbReference type="ARBA" id="ARBA00022723"/>
    </source>
</evidence>
<name>A0A8H8UIX1_9HELO</name>
<evidence type="ECO:0000256" key="5">
    <source>
        <dbReference type="ARBA" id="ARBA00023242"/>
    </source>
</evidence>
<dbReference type="PANTHER" id="PTHR47660">
    <property type="entry name" value="TRANSCRIPTION FACTOR WITH C2H2 AND ZN(2)-CYS(6) DNA BINDING DOMAIN (EUROFUNG)-RELATED-RELATED"/>
    <property type="match status" value="1"/>
</dbReference>
<dbReference type="AlphaFoldDB" id="A0A8H8UIX1"/>
<reference evidence="7 8" key="1">
    <citation type="submission" date="2018-05" db="EMBL/GenBank/DDBJ databases">
        <title>Genome sequencing and assembly of the regulated plant pathogen Lachnellula willkommii and related sister species for the development of diagnostic species identification markers.</title>
        <authorList>
            <person name="Giroux E."/>
            <person name="Bilodeau G."/>
        </authorList>
    </citation>
    <scope>NUCLEOTIDE SEQUENCE [LARGE SCALE GENOMIC DNA]</scope>
    <source>
        <strain evidence="7 8">CBS 197.66</strain>
    </source>
</reference>
<evidence type="ECO:0000259" key="6">
    <source>
        <dbReference type="Pfam" id="PF04082"/>
    </source>
</evidence>
<comment type="caution">
    <text evidence="7">The sequence shown here is derived from an EMBL/GenBank/DDBJ whole genome shotgun (WGS) entry which is preliminary data.</text>
</comment>
<dbReference type="EMBL" id="QGMJ01000005">
    <property type="protein sequence ID" value="TVY45838.1"/>
    <property type="molecule type" value="Genomic_DNA"/>
</dbReference>
<dbReference type="PANTHER" id="PTHR47660:SF3">
    <property type="entry name" value="FINGER DOMAIN PROTEIN, PUTATIVE (AFU_ORTHOLOGUE AFUA_4G03310)-RELATED"/>
    <property type="match status" value="1"/>
</dbReference>
<keyword evidence="4" id="KW-0804">Transcription</keyword>
<keyword evidence="8" id="KW-1185">Reference proteome</keyword>
<evidence type="ECO:0000313" key="8">
    <source>
        <dbReference type="Proteomes" id="UP000462212"/>
    </source>
</evidence>
<evidence type="ECO:0000256" key="2">
    <source>
        <dbReference type="ARBA" id="ARBA00022833"/>
    </source>
</evidence>
<proteinExistence type="predicted"/>
<sequence length="498" mass="54916">MRRIVGNLRAGNDFHLAGLAIYPKSSATPVPLVTSAFAKGLNVNGSEAAVATPLPDTVAITTSATSIDSELMSGLETEGVDCDVEINDSLSPIDQTGAVRLDAMPHSSQLQVSVSKAGPDLTNDFSLNGFSPENPLSPTTMEAIATPEADNSFMTLFNNTSNHSTNNIVADILLPDDYSYYYAAKQLQLPTFYPVLPPTPIATTSTGTSPSSDVAISGHFTKNSIKTGIHQAYAAMVIDMIYAYPRMMTRRETLPPFMHACSPVIDHGDEQNRLPVHLTNCMGIAQLFVIRSDDTHSFIWTTIRAELRGFRNRLYIFNKYDALSALQASLLYLIIRVVEDGPQKAEEDYEMLLIYEEVCTRAVELANSSCGQAENKIQDVGWKDWIFVESTRRVACVWFILGRIFHIRTGNFCFVSEHFREIFLPCTKAEWEAKAEPQWRKEHNVAASARGASGLHRVGDLIDAYPRTPGTRMSDKLDVWNAGIDHLGMTLNLAVSLL</sequence>
<accession>A0A8H8UIX1</accession>
<gene>
    <name evidence="7" type="ORF">LSUB1_G000094</name>
</gene>
<dbReference type="OrthoDB" id="2441642at2759"/>
<dbReference type="GO" id="GO:0003677">
    <property type="term" value="F:DNA binding"/>
    <property type="evidence" value="ECO:0007669"/>
    <property type="project" value="InterPro"/>
</dbReference>
<keyword evidence="2" id="KW-0862">Zinc</keyword>
<evidence type="ECO:0000256" key="4">
    <source>
        <dbReference type="ARBA" id="ARBA00023163"/>
    </source>
</evidence>
<keyword evidence="3" id="KW-0805">Transcription regulation</keyword>
<dbReference type="Proteomes" id="UP000462212">
    <property type="component" value="Unassembled WGS sequence"/>
</dbReference>
<dbReference type="GO" id="GO:0008270">
    <property type="term" value="F:zinc ion binding"/>
    <property type="evidence" value="ECO:0007669"/>
    <property type="project" value="InterPro"/>
</dbReference>
<keyword evidence="1" id="KW-0479">Metal-binding</keyword>
<dbReference type="GO" id="GO:0006351">
    <property type="term" value="P:DNA-templated transcription"/>
    <property type="evidence" value="ECO:0007669"/>
    <property type="project" value="InterPro"/>
</dbReference>